<reference evidence="4" key="1">
    <citation type="submission" date="2022-11" db="UniProtKB">
        <authorList>
            <consortium name="WormBaseParasite"/>
        </authorList>
    </citation>
    <scope>IDENTIFICATION</scope>
</reference>
<keyword evidence="3" id="KW-1185">Reference proteome</keyword>
<evidence type="ECO:0000259" key="2">
    <source>
        <dbReference type="Pfam" id="PF00646"/>
    </source>
</evidence>
<dbReference type="Pfam" id="PF00646">
    <property type="entry name" value="F-box"/>
    <property type="match status" value="1"/>
</dbReference>
<dbReference type="Gene3D" id="3.80.10.10">
    <property type="entry name" value="Ribonuclease Inhibitor"/>
    <property type="match status" value="1"/>
</dbReference>
<dbReference type="CDD" id="cd09917">
    <property type="entry name" value="F-box_SF"/>
    <property type="match status" value="1"/>
</dbReference>
<dbReference type="InterPro" id="IPR032675">
    <property type="entry name" value="LRR_dom_sf"/>
</dbReference>
<protein>
    <submittedName>
        <fullName evidence="4">F-box domain-containing protein</fullName>
    </submittedName>
</protein>
<feature type="domain" description="F-box" evidence="2">
    <location>
        <begin position="94"/>
        <end position="131"/>
    </location>
</feature>
<evidence type="ECO:0000313" key="3">
    <source>
        <dbReference type="Proteomes" id="UP000887566"/>
    </source>
</evidence>
<dbReference type="InterPro" id="IPR001810">
    <property type="entry name" value="F-box_dom"/>
</dbReference>
<feature type="compositionally biased region" description="Low complexity" evidence="1">
    <location>
        <begin position="44"/>
        <end position="59"/>
    </location>
</feature>
<organism evidence="3 4">
    <name type="scientific">Plectus sambesii</name>
    <dbReference type="NCBI Taxonomy" id="2011161"/>
    <lineage>
        <taxon>Eukaryota</taxon>
        <taxon>Metazoa</taxon>
        <taxon>Ecdysozoa</taxon>
        <taxon>Nematoda</taxon>
        <taxon>Chromadorea</taxon>
        <taxon>Plectida</taxon>
        <taxon>Plectina</taxon>
        <taxon>Plectoidea</taxon>
        <taxon>Plectidae</taxon>
        <taxon>Plectus</taxon>
    </lineage>
</organism>
<proteinExistence type="predicted"/>
<dbReference type="Proteomes" id="UP000887566">
    <property type="component" value="Unplaced"/>
</dbReference>
<evidence type="ECO:0000256" key="1">
    <source>
        <dbReference type="SAM" id="MobiDB-lite"/>
    </source>
</evidence>
<sequence>MAEVAVLEPAMKRSRLAEHGAMGDCSRVPGAEFTLPCSSRSHNSSGSAQSVSASSTSAQSVSTQSASVSMSMPMKSTAVWPTPPESPTVVGHALEDLPPKLLAKIFSQSRLDVIDRVRLQLCSRRIKQAVDCAYGSVRRLRVANTESEDDRLSSSFILRSIRKCSNLRSLTLCLSSSVNDDLYLESVGLVNCWYVTDQMVAYLGSKLNRLRTLNVSGTRQVTHGGVQKVINQCALRRQHIKLYISKSSARPDQLLYEDGRVAISDPKSAVRRKRTNDGRLLRGVDLTEDAARPEWGEYDSDGDFD</sequence>
<dbReference type="SUPFAM" id="SSF52047">
    <property type="entry name" value="RNI-like"/>
    <property type="match status" value="1"/>
</dbReference>
<feature type="region of interest" description="Disordered" evidence="1">
    <location>
        <begin position="38"/>
        <end position="59"/>
    </location>
</feature>
<dbReference type="AlphaFoldDB" id="A0A914VZE1"/>
<name>A0A914VZE1_9BILA</name>
<dbReference type="WBParaSite" id="PSAMB.scaffold2799size21227.g19221.t1">
    <property type="protein sequence ID" value="PSAMB.scaffold2799size21227.g19221.t1"/>
    <property type="gene ID" value="PSAMB.scaffold2799size21227.g19221"/>
</dbReference>
<evidence type="ECO:0000313" key="4">
    <source>
        <dbReference type="WBParaSite" id="PSAMB.scaffold2799size21227.g19221.t1"/>
    </source>
</evidence>
<accession>A0A914VZE1</accession>